<comment type="function">
    <text evidence="7">Possible subunit of a heme lyase.</text>
</comment>
<comment type="caution">
    <text evidence="9">The sequence shown here is derived from an EMBL/GenBank/DDBJ whole genome shotgun (WGS) entry which is preliminary data.</text>
</comment>
<name>A0A081G0G1_9GAMM</name>
<feature type="chain" id="PRO_5011023475" description="Cytochrome c-type biogenesis protein" evidence="7">
    <location>
        <begin position="24"/>
        <end position="161"/>
    </location>
</feature>
<evidence type="ECO:0000256" key="6">
    <source>
        <dbReference type="ARBA" id="ARBA00023004"/>
    </source>
</evidence>
<dbReference type="InterPro" id="IPR005616">
    <property type="entry name" value="CcmH/CycL/Ccl2/NrfF_N"/>
</dbReference>
<dbReference type="FunFam" id="1.10.8.640:FF:000001">
    <property type="entry name" value="Cytochrome c-type biogenesis protein"/>
    <property type="match status" value="1"/>
</dbReference>
<dbReference type="PATRIC" id="fig|1232683.4.peg.1491"/>
<dbReference type="eggNOG" id="COG3088">
    <property type="taxonomic scope" value="Bacteria"/>
</dbReference>
<keyword evidence="5" id="KW-0201">Cytochrome c-type biogenesis</keyword>
<protein>
    <recommendedName>
        <fullName evidence="7">Cytochrome c-type biogenesis protein</fullName>
    </recommendedName>
</protein>
<keyword evidence="9" id="KW-0456">Lyase</keyword>
<comment type="similarity">
    <text evidence="1 7">Belongs to the CcmH/CycL/Ccl2/NrfF family.</text>
</comment>
<dbReference type="GO" id="GO:0017004">
    <property type="term" value="P:cytochrome complex assembly"/>
    <property type="evidence" value="ECO:0007669"/>
    <property type="project" value="UniProtKB-KW"/>
</dbReference>
<organism evidence="9 10">
    <name type="scientific">Marinobacterium lacunae</name>
    <dbReference type="NCBI Taxonomy" id="1232683"/>
    <lineage>
        <taxon>Bacteria</taxon>
        <taxon>Pseudomonadati</taxon>
        <taxon>Pseudomonadota</taxon>
        <taxon>Gammaproteobacteria</taxon>
        <taxon>Oceanospirillales</taxon>
        <taxon>Oceanospirillaceae</taxon>
        <taxon>Marinobacterium</taxon>
    </lineage>
</organism>
<dbReference type="PANTHER" id="PTHR47870:SF1">
    <property type="entry name" value="CYTOCHROME C-TYPE BIOGENESIS PROTEIN CCMH"/>
    <property type="match status" value="1"/>
</dbReference>
<evidence type="ECO:0000256" key="3">
    <source>
        <dbReference type="ARBA" id="ARBA00022723"/>
    </source>
</evidence>
<dbReference type="Proteomes" id="UP000028252">
    <property type="component" value="Unassembled WGS sequence"/>
</dbReference>
<dbReference type="EMBL" id="JMQN01000018">
    <property type="protein sequence ID" value="KEA64266.1"/>
    <property type="molecule type" value="Genomic_DNA"/>
</dbReference>
<keyword evidence="7" id="KW-1133">Transmembrane helix</keyword>
<evidence type="ECO:0000259" key="8">
    <source>
        <dbReference type="Pfam" id="PF03918"/>
    </source>
</evidence>
<evidence type="ECO:0000256" key="5">
    <source>
        <dbReference type="ARBA" id="ARBA00022748"/>
    </source>
</evidence>
<accession>A0A081G0G1</accession>
<feature type="domain" description="CcmH/CycL/Ccl2/NrfF N-terminal" evidence="8">
    <location>
        <begin position="13"/>
        <end position="155"/>
    </location>
</feature>
<dbReference type="GO" id="GO:0005886">
    <property type="term" value="C:plasma membrane"/>
    <property type="evidence" value="ECO:0007669"/>
    <property type="project" value="TreeGrafter"/>
</dbReference>
<dbReference type="InterPro" id="IPR038297">
    <property type="entry name" value="CcmH/CycL/NrfF/Ccl2_sf"/>
</dbReference>
<evidence type="ECO:0000256" key="7">
    <source>
        <dbReference type="RuleBase" id="RU364112"/>
    </source>
</evidence>
<dbReference type="AlphaFoldDB" id="A0A081G0G1"/>
<dbReference type="STRING" id="1232683.ADIMK_1512"/>
<keyword evidence="10" id="KW-1185">Reference proteome</keyword>
<keyword evidence="2 7" id="KW-0349">Heme</keyword>
<feature type="signal peptide" evidence="7">
    <location>
        <begin position="1"/>
        <end position="23"/>
    </location>
</feature>
<proteinExistence type="inferred from homology"/>
<keyword evidence="6 7" id="KW-0408">Iron</keyword>
<evidence type="ECO:0000313" key="10">
    <source>
        <dbReference type="Proteomes" id="UP000028252"/>
    </source>
</evidence>
<dbReference type="GO" id="GO:0046872">
    <property type="term" value="F:metal ion binding"/>
    <property type="evidence" value="ECO:0007669"/>
    <property type="project" value="UniProtKB-KW"/>
</dbReference>
<gene>
    <name evidence="9" type="ORF">ADIMK_1512</name>
</gene>
<dbReference type="Pfam" id="PF03918">
    <property type="entry name" value="CcmH"/>
    <property type="match status" value="1"/>
</dbReference>
<dbReference type="InterPro" id="IPR051263">
    <property type="entry name" value="C-type_cytochrome_biogenesis"/>
</dbReference>
<evidence type="ECO:0000256" key="1">
    <source>
        <dbReference type="ARBA" id="ARBA00010342"/>
    </source>
</evidence>
<evidence type="ECO:0000256" key="2">
    <source>
        <dbReference type="ARBA" id="ARBA00022617"/>
    </source>
</evidence>
<keyword evidence="7" id="KW-0812">Transmembrane</keyword>
<dbReference type="CDD" id="cd16378">
    <property type="entry name" value="CcmH_N"/>
    <property type="match status" value="1"/>
</dbReference>
<keyword evidence="7" id="KW-0472">Membrane</keyword>
<dbReference type="Gene3D" id="1.10.8.640">
    <property type="entry name" value="Cytochrome C biogenesis protein"/>
    <property type="match status" value="1"/>
</dbReference>
<reference evidence="9 10" key="1">
    <citation type="submission" date="2014-04" db="EMBL/GenBank/DDBJ databases">
        <title>Marinobacterium kochiensis sp. nov., isolated from sediment sample collected from Kochi backwaters in Kerala, India.</title>
        <authorList>
            <person name="Singh A."/>
            <person name="Pinnaka A.K."/>
        </authorList>
    </citation>
    <scope>NUCLEOTIDE SEQUENCE [LARGE SCALE GENOMIC DNA]</scope>
    <source>
        <strain evidence="9 10">AK27</strain>
    </source>
</reference>
<dbReference type="GO" id="GO:0016829">
    <property type="term" value="F:lyase activity"/>
    <property type="evidence" value="ECO:0007669"/>
    <property type="project" value="UniProtKB-KW"/>
</dbReference>
<keyword evidence="4 7" id="KW-0732">Signal</keyword>
<keyword evidence="3 7" id="KW-0479">Metal-binding</keyword>
<sequence length="161" mass="18601">MNHVLRSLLISAAMMFAASSVQATIEAYEFEDKATEERFQQLTEELRCPKCQNNNIADSNSPIASDLRREVYRMLNQGASDDEVIDFMVTRYGEFVLYKPRVTEMTWILWYGPFVLLGIGGLVVLLISRHKRRPVSREVESGLDASERERLNQLLEQDKKR</sequence>
<evidence type="ECO:0000256" key="4">
    <source>
        <dbReference type="ARBA" id="ARBA00022729"/>
    </source>
</evidence>
<feature type="transmembrane region" description="Helical" evidence="7">
    <location>
        <begin position="107"/>
        <end position="127"/>
    </location>
</feature>
<evidence type="ECO:0000313" key="9">
    <source>
        <dbReference type="EMBL" id="KEA64266.1"/>
    </source>
</evidence>
<dbReference type="PANTHER" id="PTHR47870">
    <property type="entry name" value="CYTOCHROME C-TYPE BIOGENESIS PROTEIN CCMH"/>
    <property type="match status" value="1"/>
</dbReference>